<keyword evidence="3" id="KW-1185">Reference proteome</keyword>
<name>A0A3N5CUM4_9SPHN</name>
<comment type="caution">
    <text evidence="2">The sequence shown here is derived from an EMBL/GenBank/DDBJ whole genome shotgun (WGS) entry which is preliminary data.</text>
</comment>
<organism evidence="2 3">
    <name type="scientific">Aurantiacibacter spongiae</name>
    <dbReference type="NCBI Taxonomy" id="2488860"/>
    <lineage>
        <taxon>Bacteria</taxon>
        <taxon>Pseudomonadati</taxon>
        <taxon>Pseudomonadota</taxon>
        <taxon>Alphaproteobacteria</taxon>
        <taxon>Sphingomonadales</taxon>
        <taxon>Erythrobacteraceae</taxon>
        <taxon>Aurantiacibacter</taxon>
    </lineage>
</organism>
<evidence type="ECO:0000313" key="3">
    <source>
        <dbReference type="Proteomes" id="UP000275232"/>
    </source>
</evidence>
<keyword evidence="1" id="KW-0812">Transmembrane</keyword>
<evidence type="ECO:0000256" key="1">
    <source>
        <dbReference type="SAM" id="Phobius"/>
    </source>
</evidence>
<dbReference type="RefSeq" id="WP_123882006.1">
    <property type="nucleotide sequence ID" value="NZ_RPFZ01000001.1"/>
</dbReference>
<protein>
    <submittedName>
        <fullName evidence="2">Uncharacterized protein</fullName>
    </submittedName>
</protein>
<accession>A0A3N5CUM4</accession>
<proteinExistence type="predicted"/>
<dbReference type="AlphaFoldDB" id="A0A3N5CUM4"/>
<gene>
    <name evidence="2" type="ORF">EG799_12930</name>
</gene>
<keyword evidence="1" id="KW-1133">Transmembrane helix</keyword>
<reference evidence="2 3" key="1">
    <citation type="submission" date="2018-11" db="EMBL/GenBank/DDBJ databases">
        <title>Erythrobacter spongiae sp. nov., isolated from a marine sponge.</title>
        <authorList>
            <person name="Zhuang L."/>
            <person name="Luo L."/>
        </authorList>
    </citation>
    <scope>NUCLEOTIDE SEQUENCE [LARGE SCALE GENOMIC DNA]</scope>
    <source>
        <strain evidence="2 3">HN-E23</strain>
    </source>
</reference>
<dbReference type="EMBL" id="RPFZ01000001">
    <property type="protein sequence ID" value="RPF72427.1"/>
    <property type="molecule type" value="Genomic_DNA"/>
</dbReference>
<feature type="transmembrane region" description="Helical" evidence="1">
    <location>
        <begin position="52"/>
        <end position="70"/>
    </location>
</feature>
<evidence type="ECO:0000313" key="2">
    <source>
        <dbReference type="EMBL" id="RPF72427.1"/>
    </source>
</evidence>
<dbReference type="Proteomes" id="UP000275232">
    <property type="component" value="Unassembled WGS sequence"/>
</dbReference>
<feature type="transmembrane region" description="Helical" evidence="1">
    <location>
        <begin position="7"/>
        <end position="32"/>
    </location>
</feature>
<sequence length="76" mass="8636">MSKRRLIQVAFVVLGLAWIGFIVVDLIGSTIGDCIENDASCARAKELASSRWFWRSLAVTLLIFMAYRFLRVEPED</sequence>
<keyword evidence="1" id="KW-0472">Membrane</keyword>